<evidence type="ECO:0000313" key="3">
    <source>
        <dbReference type="Proteomes" id="UP000033115"/>
    </source>
</evidence>
<dbReference type="STRING" id="1548.CSCA_0276"/>
<dbReference type="Proteomes" id="UP000033115">
    <property type="component" value="Chromosome"/>
</dbReference>
<protein>
    <recommendedName>
        <fullName evidence="4">Dihydroorotate dehydrogenase</fullName>
    </recommendedName>
</protein>
<dbReference type="HOGENOM" id="CLU_151785_1_0_9"/>
<dbReference type="InterPro" id="IPR016772">
    <property type="entry name" value="UCP020408"/>
</dbReference>
<evidence type="ECO:0000256" key="1">
    <source>
        <dbReference type="ARBA" id="ARBA00007189"/>
    </source>
</evidence>
<name>A0A0E3GPT9_CLOSL</name>
<gene>
    <name evidence="2" type="ORF">CSCA_0276</name>
</gene>
<reference evidence="2 3" key="1">
    <citation type="journal article" date="2015" name="J. Biotechnol.">
        <title>Complete genome sequence of a malodorant-producing acetogen, Clostridium scatologenes ATCC 25775(T).</title>
        <authorList>
            <person name="Zhu Z."/>
            <person name="Guo T."/>
            <person name="Zheng H."/>
            <person name="Song T."/>
            <person name="Ouyang P."/>
            <person name="Xie J."/>
        </authorList>
    </citation>
    <scope>NUCLEOTIDE SEQUENCE [LARGE SCALE GENOMIC DNA]</scope>
    <source>
        <strain evidence="2 3">ATCC 25775</strain>
    </source>
</reference>
<dbReference type="Pfam" id="PF10087">
    <property type="entry name" value="DUF2325"/>
    <property type="match status" value="1"/>
</dbReference>
<dbReference type="AlphaFoldDB" id="A0A0E3GPT9"/>
<sequence>MRVLIIGGDNLESILCKLHEKGFNNIDHISGRDGWNKKTNMMVKSQKVDLVIVLVDFINHCVVKNTKERLKKSNIKTIFSKRSWVHLESHLNNFCIVRNA</sequence>
<organism evidence="2 3">
    <name type="scientific">Clostridium scatologenes</name>
    <dbReference type="NCBI Taxonomy" id="1548"/>
    <lineage>
        <taxon>Bacteria</taxon>
        <taxon>Bacillati</taxon>
        <taxon>Bacillota</taxon>
        <taxon>Clostridia</taxon>
        <taxon>Eubacteriales</taxon>
        <taxon>Clostridiaceae</taxon>
        <taxon>Clostridium</taxon>
    </lineage>
</organism>
<dbReference type="KEGG" id="csq:CSCA_0276"/>
<comment type="similarity">
    <text evidence="1">Belongs to the UPF0751 family.</text>
</comment>
<proteinExistence type="inferred from homology"/>
<evidence type="ECO:0008006" key="4">
    <source>
        <dbReference type="Google" id="ProtNLM"/>
    </source>
</evidence>
<keyword evidence="3" id="KW-1185">Reference proteome</keyword>
<evidence type="ECO:0000313" key="2">
    <source>
        <dbReference type="EMBL" id="AKA67401.1"/>
    </source>
</evidence>
<accession>A0A0E3GPT9</accession>
<dbReference type="RefSeq" id="WP_029160468.1">
    <property type="nucleotide sequence ID" value="NZ_CP009933.1"/>
</dbReference>
<dbReference type="EMBL" id="CP009933">
    <property type="protein sequence ID" value="AKA67401.1"/>
    <property type="molecule type" value="Genomic_DNA"/>
</dbReference>